<dbReference type="EMBL" id="CP037452">
    <property type="protein sequence ID" value="QDV50665.1"/>
    <property type="molecule type" value="Genomic_DNA"/>
</dbReference>
<proteinExistence type="predicted"/>
<protein>
    <submittedName>
        <fullName evidence="1">Uncharacterized protein</fullName>
    </submittedName>
</protein>
<evidence type="ECO:0000313" key="2">
    <source>
        <dbReference type="Proteomes" id="UP000318313"/>
    </source>
</evidence>
<dbReference type="Proteomes" id="UP000318313">
    <property type="component" value="Chromosome"/>
</dbReference>
<name>A0A518IC58_9PLAN</name>
<evidence type="ECO:0000313" key="1">
    <source>
        <dbReference type="EMBL" id="QDV50665.1"/>
    </source>
</evidence>
<dbReference type="KEGG" id="gfm:Enr17x_27070"/>
<keyword evidence="2" id="KW-1185">Reference proteome</keyword>
<dbReference type="AlphaFoldDB" id="A0A518IC58"/>
<accession>A0A518IC58</accession>
<organism evidence="1 2">
    <name type="scientific">Gimesia fumaroli</name>
    <dbReference type="NCBI Taxonomy" id="2527976"/>
    <lineage>
        <taxon>Bacteria</taxon>
        <taxon>Pseudomonadati</taxon>
        <taxon>Planctomycetota</taxon>
        <taxon>Planctomycetia</taxon>
        <taxon>Planctomycetales</taxon>
        <taxon>Planctomycetaceae</taxon>
        <taxon>Gimesia</taxon>
    </lineage>
</organism>
<reference evidence="1 2" key="1">
    <citation type="submission" date="2019-03" db="EMBL/GenBank/DDBJ databases">
        <title>Deep-cultivation of Planctomycetes and their phenomic and genomic characterization uncovers novel biology.</title>
        <authorList>
            <person name="Wiegand S."/>
            <person name="Jogler M."/>
            <person name="Boedeker C."/>
            <person name="Pinto D."/>
            <person name="Vollmers J."/>
            <person name="Rivas-Marin E."/>
            <person name="Kohn T."/>
            <person name="Peeters S.H."/>
            <person name="Heuer A."/>
            <person name="Rast P."/>
            <person name="Oberbeckmann S."/>
            <person name="Bunk B."/>
            <person name="Jeske O."/>
            <person name="Meyerdierks A."/>
            <person name="Storesund J.E."/>
            <person name="Kallscheuer N."/>
            <person name="Luecker S."/>
            <person name="Lage O.M."/>
            <person name="Pohl T."/>
            <person name="Merkel B.J."/>
            <person name="Hornburger P."/>
            <person name="Mueller R.-W."/>
            <person name="Bruemmer F."/>
            <person name="Labrenz M."/>
            <person name="Spormann A.M."/>
            <person name="Op den Camp H."/>
            <person name="Overmann J."/>
            <person name="Amann R."/>
            <person name="Jetten M.S.M."/>
            <person name="Mascher T."/>
            <person name="Medema M.H."/>
            <person name="Devos D.P."/>
            <person name="Kaster A.-K."/>
            <person name="Ovreas L."/>
            <person name="Rohde M."/>
            <person name="Galperin M.Y."/>
            <person name="Jogler C."/>
        </authorList>
    </citation>
    <scope>NUCLEOTIDE SEQUENCE [LARGE SCALE GENOMIC DNA]</scope>
    <source>
        <strain evidence="1 2">Enr17</strain>
    </source>
</reference>
<sequence>MIECAAVLRFYLTSIGTDRVKQVSCGGVLCDHLFFYELKLFLERIKMFRVFFSTASVGQEEAKTTWFGTGARSFRLWAKLVRSELKRVDTHKKLDSELNVR</sequence>
<dbReference type="RefSeq" id="WP_145309329.1">
    <property type="nucleotide sequence ID" value="NZ_CP037452.1"/>
</dbReference>
<gene>
    <name evidence="1" type="ORF">Enr17x_27070</name>
</gene>